<organism evidence="7 8">
    <name type="scientific">Lentilactobacillus kosonis</name>
    <dbReference type="NCBI Taxonomy" id="2810561"/>
    <lineage>
        <taxon>Bacteria</taxon>
        <taxon>Bacillati</taxon>
        <taxon>Bacillota</taxon>
        <taxon>Bacilli</taxon>
        <taxon>Lactobacillales</taxon>
        <taxon>Lactobacillaceae</taxon>
        <taxon>Lentilactobacillus</taxon>
    </lineage>
</organism>
<dbReference type="EC" id="2.7.1.35" evidence="1"/>
<evidence type="ECO:0000256" key="3">
    <source>
        <dbReference type="ARBA" id="ARBA00022741"/>
    </source>
</evidence>
<evidence type="ECO:0000256" key="5">
    <source>
        <dbReference type="ARBA" id="ARBA00022840"/>
    </source>
</evidence>
<evidence type="ECO:0000313" key="7">
    <source>
        <dbReference type="EMBL" id="GAY72518.1"/>
    </source>
</evidence>
<evidence type="ECO:0000259" key="6">
    <source>
        <dbReference type="Pfam" id="PF08543"/>
    </source>
</evidence>
<keyword evidence="2 7" id="KW-0808">Transferase</keyword>
<dbReference type="InterPro" id="IPR004625">
    <property type="entry name" value="PyrdxlKinase"/>
</dbReference>
<keyword evidence="3" id="KW-0547">Nucleotide-binding</keyword>
<proteinExistence type="predicted"/>
<feature type="domain" description="Pyridoxamine kinase/Phosphomethylpyrimidine kinase" evidence="6">
    <location>
        <begin position="55"/>
        <end position="222"/>
    </location>
</feature>
<comment type="caution">
    <text evidence="7">The sequence shown here is derived from an EMBL/GenBank/DDBJ whole genome shotgun (WGS) entry which is preliminary data.</text>
</comment>
<dbReference type="OrthoDB" id="9800808at2"/>
<dbReference type="SUPFAM" id="SSF53613">
    <property type="entry name" value="Ribokinase-like"/>
    <property type="match status" value="1"/>
</dbReference>
<dbReference type="Gene3D" id="3.40.1190.20">
    <property type="match status" value="1"/>
</dbReference>
<keyword evidence="8" id="KW-1185">Reference proteome</keyword>
<reference evidence="7 8" key="1">
    <citation type="submission" date="2017-11" db="EMBL/GenBank/DDBJ databases">
        <title>Draft Genome Sequence of Lactobacillus curieae NBRC 111893 isolated from Koso, a Japanese sugar-Vegetable Fermented Beverage.</title>
        <authorList>
            <person name="Chiou T.Y."/>
            <person name="Oshima K."/>
            <person name="Suda W."/>
            <person name="Hattori M."/>
            <person name="Takahashi T."/>
        </authorList>
    </citation>
    <scope>NUCLEOTIDE SEQUENCE [LARGE SCALE GENOMIC DNA]</scope>
    <source>
        <strain evidence="7 8">NBRC111893</strain>
    </source>
</reference>
<keyword evidence="5" id="KW-0067">ATP-binding</keyword>
<sequence>MAAFDLPIAAMPTQLFSTQTEGFGPVAALKLGNWQQQAFNHWDSAGLTKFSAGLVGYVGDQATINGVIKFIVQHQIDQLIVDPVMGDQGQYYPGIGNEYLTSMNHLLAQADVMTPNVFELSVLLGEPIIDIKQSIKQIKQRFNHNMQVVVTGINKGQQVGVAYLDNNELKWTGNDRIIGHFYGTGDLFAALLTGYLQSGATFTEAVQLSQSGTYHAVMDTAQQPSSHRKFGMSLPRVMQEVIEFTKNRKEVDQYES</sequence>
<keyword evidence="4 7" id="KW-0418">Kinase</keyword>
<dbReference type="Proteomes" id="UP000286974">
    <property type="component" value="Unassembled WGS sequence"/>
</dbReference>
<protein>
    <recommendedName>
        <fullName evidence="1">pyridoxal kinase</fullName>
        <ecNumber evidence="1">2.7.1.35</ecNumber>
    </recommendedName>
</protein>
<dbReference type="RefSeq" id="WP_125007872.1">
    <property type="nucleotide sequence ID" value="NZ_BEXA01000001.1"/>
</dbReference>
<dbReference type="PANTHER" id="PTHR10534">
    <property type="entry name" value="PYRIDOXAL KINASE"/>
    <property type="match status" value="1"/>
</dbReference>
<dbReference type="EMBL" id="BEXA01000001">
    <property type="protein sequence ID" value="GAY72518.1"/>
    <property type="molecule type" value="Genomic_DNA"/>
</dbReference>
<dbReference type="GO" id="GO:0005524">
    <property type="term" value="F:ATP binding"/>
    <property type="evidence" value="ECO:0007669"/>
    <property type="project" value="UniProtKB-KW"/>
</dbReference>
<evidence type="ECO:0000313" key="8">
    <source>
        <dbReference type="Proteomes" id="UP000286974"/>
    </source>
</evidence>
<name>A0A401FJQ9_9LACO</name>
<dbReference type="Pfam" id="PF08543">
    <property type="entry name" value="Phos_pyr_kin"/>
    <property type="match status" value="1"/>
</dbReference>
<dbReference type="GO" id="GO:0008478">
    <property type="term" value="F:pyridoxal kinase activity"/>
    <property type="evidence" value="ECO:0007669"/>
    <property type="project" value="UniProtKB-EC"/>
</dbReference>
<evidence type="ECO:0000256" key="2">
    <source>
        <dbReference type="ARBA" id="ARBA00022679"/>
    </source>
</evidence>
<dbReference type="GO" id="GO:0005829">
    <property type="term" value="C:cytosol"/>
    <property type="evidence" value="ECO:0007669"/>
    <property type="project" value="TreeGrafter"/>
</dbReference>
<dbReference type="PANTHER" id="PTHR10534:SF2">
    <property type="entry name" value="PYRIDOXAL KINASE"/>
    <property type="match status" value="1"/>
</dbReference>
<gene>
    <name evidence="7" type="ORF">NBRC111893_664</name>
</gene>
<accession>A0A401FJQ9</accession>
<evidence type="ECO:0000256" key="4">
    <source>
        <dbReference type="ARBA" id="ARBA00022777"/>
    </source>
</evidence>
<dbReference type="InterPro" id="IPR029056">
    <property type="entry name" value="Ribokinase-like"/>
</dbReference>
<dbReference type="GO" id="GO:0009443">
    <property type="term" value="P:pyridoxal 5'-phosphate salvage"/>
    <property type="evidence" value="ECO:0007669"/>
    <property type="project" value="InterPro"/>
</dbReference>
<dbReference type="AlphaFoldDB" id="A0A401FJQ9"/>
<evidence type="ECO:0000256" key="1">
    <source>
        <dbReference type="ARBA" id="ARBA00012104"/>
    </source>
</evidence>
<dbReference type="InterPro" id="IPR013749">
    <property type="entry name" value="PM/HMP-P_kinase-1"/>
</dbReference>